<accession>A0AAI8V9I5</accession>
<dbReference type="InterPro" id="IPR013320">
    <property type="entry name" value="ConA-like_dom_sf"/>
</dbReference>
<dbReference type="AlphaFoldDB" id="A0AAI8V9I5"/>
<proteinExistence type="predicted"/>
<reference evidence="3" key="1">
    <citation type="submission" date="2023-10" db="EMBL/GenBank/DDBJ databases">
        <authorList>
            <person name="Hackl T."/>
        </authorList>
    </citation>
    <scope>NUCLEOTIDE SEQUENCE</scope>
</reference>
<evidence type="ECO:0000313" key="4">
    <source>
        <dbReference type="Proteomes" id="UP001295740"/>
    </source>
</evidence>
<feature type="region of interest" description="Disordered" evidence="1">
    <location>
        <begin position="149"/>
        <end position="204"/>
    </location>
</feature>
<dbReference type="InterPro" id="IPR000757">
    <property type="entry name" value="Beta-glucanase-like"/>
</dbReference>
<dbReference type="PROSITE" id="PS51762">
    <property type="entry name" value="GH16_2"/>
    <property type="match status" value="1"/>
</dbReference>
<protein>
    <submittedName>
        <fullName evidence="3">Uu.00g036920.m01.CDS01</fullName>
    </submittedName>
</protein>
<dbReference type="SUPFAM" id="SSF49899">
    <property type="entry name" value="Concanavalin A-like lectins/glucanases"/>
    <property type="match status" value="1"/>
</dbReference>
<feature type="compositionally biased region" description="Low complexity" evidence="1">
    <location>
        <begin position="225"/>
        <end position="261"/>
    </location>
</feature>
<dbReference type="Pfam" id="PF00722">
    <property type="entry name" value="Glyco_hydro_16"/>
    <property type="match status" value="1"/>
</dbReference>
<feature type="compositionally biased region" description="Low complexity" evidence="1">
    <location>
        <begin position="190"/>
        <end position="204"/>
    </location>
</feature>
<dbReference type="EMBL" id="CAUWAG010000003">
    <property type="protein sequence ID" value="CAJ2500839.1"/>
    <property type="molecule type" value="Genomic_DNA"/>
</dbReference>
<sequence length="446" mass="45735">MTTSFHTFTLDWLPDSLTWSVDGTAIRTLYAKDGDSDAHQYPQTPSRFHLGVWDAGGPNVARWTANWAGGSTDVKGFPYTAFVKSVKISPYKPCAMYNYTDTTGSGGSVKCISASYTVLDAGSLPLLSSGNIYPFDSICNPVHKPVEGSARRTSTAAQPPSVSSSQALVQTSAQSTALKTSDQKPNIALSGSTSSTAQMSSFSTRNAIRPTTAASASMTAAAITTTQSPTASVTTSSSQSKSSSTSPAPAANTPAAVPSNTKVTCPASDKASYVTPRGTYQIECSTDYANGDLQSSGSFSNGQSAASFQVCIDRCASFADGKCAAVNFIGTDGAGACYLKGPAGATSSRPGVQAATTPVAVTAAATGTSPTGAGVATQSPLVCNQDNCLRNLMDARFTKTASAFCSTFTRSAVQTLATTLDAVSNCEGNFQMISSACTCLMAPTGK</sequence>
<evidence type="ECO:0000259" key="2">
    <source>
        <dbReference type="PROSITE" id="PS51762"/>
    </source>
</evidence>
<dbReference type="Proteomes" id="UP001295740">
    <property type="component" value="Unassembled WGS sequence"/>
</dbReference>
<feature type="region of interest" description="Disordered" evidence="1">
    <location>
        <begin position="225"/>
        <end position="271"/>
    </location>
</feature>
<feature type="compositionally biased region" description="Low complexity" evidence="1">
    <location>
        <begin position="153"/>
        <end position="170"/>
    </location>
</feature>
<evidence type="ECO:0000313" key="3">
    <source>
        <dbReference type="EMBL" id="CAJ2500839.1"/>
    </source>
</evidence>
<keyword evidence="4" id="KW-1185">Reference proteome</keyword>
<dbReference type="GO" id="GO:0005975">
    <property type="term" value="P:carbohydrate metabolic process"/>
    <property type="evidence" value="ECO:0007669"/>
    <property type="project" value="InterPro"/>
</dbReference>
<gene>
    <name evidence="3" type="ORF">KHLLAP_LOCUS1307</name>
</gene>
<dbReference type="Gene3D" id="2.60.120.200">
    <property type="match status" value="1"/>
</dbReference>
<comment type="caution">
    <text evidence="3">The sequence shown here is derived from an EMBL/GenBank/DDBJ whole genome shotgun (WGS) entry which is preliminary data.</text>
</comment>
<feature type="domain" description="GH16" evidence="2">
    <location>
        <begin position="1"/>
        <end position="91"/>
    </location>
</feature>
<organism evidence="3 4">
    <name type="scientific">Anthostomella pinea</name>
    <dbReference type="NCBI Taxonomy" id="933095"/>
    <lineage>
        <taxon>Eukaryota</taxon>
        <taxon>Fungi</taxon>
        <taxon>Dikarya</taxon>
        <taxon>Ascomycota</taxon>
        <taxon>Pezizomycotina</taxon>
        <taxon>Sordariomycetes</taxon>
        <taxon>Xylariomycetidae</taxon>
        <taxon>Xylariales</taxon>
        <taxon>Xylariaceae</taxon>
        <taxon>Anthostomella</taxon>
    </lineage>
</organism>
<name>A0AAI8V9I5_9PEZI</name>
<evidence type="ECO:0000256" key="1">
    <source>
        <dbReference type="SAM" id="MobiDB-lite"/>
    </source>
</evidence>
<feature type="compositionally biased region" description="Polar residues" evidence="1">
    <location>
        <begin position="171"/>
        <end position="184"/>
    </location>
</feature>
<dbReference type="GO" id="GO:0004553">
    <property type="term" value="F:hydrolase activity, hydrolyzing O-glycosyl compounds"/>
    <property type="evidence" value="ECO:0007669"/>
    <property type="project" value="InterPro"/>
</dbReference>